<dbReference type="Proteomes" id="UP000783390">
    <property type="component" value="Unassembled WGS sequence"/>
</dbReference>
<protein>
    <submittedName>
        <fullName evidence="1">Uncharacterized protein</fullName>
    </submittedName>
</protein>
<organism evidence="1 2">
    <name type="scientific">Clostridium moniliforme</name>
    <dbReference type="NCBI Taxonomy" id="39489"/>
    <lineage>
        <taxon>Bacteria</taxon>
        <taxon>Bacillati</taxon>
        <taxon>Bacillota</taxon>
        <taxon>Clostridia</taxon>
        <taxon>Eubacteriales</taxon>
        <taxon>Clostridiaceae</taxon>
        <taxon>Clostridium</taxon>
    </lineage>
</organism>
<sequence>MSNGIGFNEVYTPLDDITNTCRVCVTGIELINDKKTNELKAIKLSCGCEKLKNNFFRWNFKVRINTLHSKITEEDVIKSNGIWIDLIDPIVLPYSFLNERKVLIKGTYVIADDFTIVTEEDMEVDIYA</sequence>
<keyword evidence="2" id="KW-1185">Reference proteome</keyword>
<evidence type="ECO:0000313" key="2">
    <source>
        <dbReference type="Proteomes" id="UP000783390"/>
    </source>
</evidence>
<name>A0ABS4F1J3_9CLOT</name>
<evidence type="ECO:0000313" key="1">
    <source>
        <dbReference type="EMBL" id="MBP1890123.1"/>
    </source>
</evidence>
<reference evidence="1 2" key="1">
    <citation type="submission" date="2021-03" db="EMBL/GenBank/DDBJ databases">
        <title>Genomic Encyclopedia of Type Strains, Phase IV (KMG-IV): sequencing the most valuable type-strain genomes for metagenomic binning, comparative biology and taxonomic classification.</title>
        <authorList>
            <person name="Goeker M."/>
        </authorList>
    </citation>
    <scope>NUCLEOTIDE SEQUENCE [LARGE SCALE GENOMIC DNA]</scope>
    <source>
        <strain evidence="1 2">DSM 3984</strain>
    </source>
</reference>
<proteinExistence type="predicted"/>
<dbReference type="EMBL" id="JAGGJZ010000004">
    <property type="protein sequence ID" value="MBP1890123.1"/>
    <property type="molecule type" value="Genomic_DNA"/>
</dbReference>
<accession>A0ABS4F1J3</accession>
<gene>
    <name evidence="1" type="ORF">J2Z53_001707</name>
</gene>
<dbReference type="RefSeq" id="WP_209797047.1">
    <property type="nucleotide sequence ID" value="NZ_JAGGJZ010000004.1"/>
</dbReference>
<comment type="caution">
    <text evidence="1">The sequence shown here is derived from an EMBL/GenBank/DDBJ whole genome shotgun (WGS) entry which is preliminary data.</text>
</comment>